<reference evidence="1 2" key="1">
    <citation type="journal article" date="2016" name="Nat. Commun.">
        <title>Thousands of microbial genomes shed light on interconnected biogeochemical processes in an aquifer system.</title>
        <authorList>
            <person name="Anantharaman K."/>
            <person name="Brown C.T."/>
            <person name="Hug L.A."/>
            <person name="Sharon I."/>
            <person name="Castelle C.J."/>
            <person name="Probst A.J."/>
            <person name="Thomas B.C."/>
            <person name="Singh A."/>
            <person name="Wilkins M.J."/>
            <person name="Karaoz U."/>
            <person name="Brodie E.L."/>
            <person name="Williams K.H."/>
            <person name="Hubbard S.S."/>
            <person name="Banfield J.F."/>
        </authorList>
    </citation>
    <scope>NUCLEOTIDE SEQUENCE [LARGE SCALE GENOMIC DNA]</scope>
</reference>
<proteinExistence type="predicted"/>
<protein>
    <submittedName>
        <fullName evidence="1">Uncharacterized protein</fullName>
    </submittedName>
</protein>
<gene>
    <name evidence="1" type="ORF">A2994_03830</name>
</gene>
<evidence type="ECO:0000313" key="2">
    <source>
        <dbReference type="Proteomes" id="UP000179010"/>
    </source>
</evidence>
<dbReference type="Proteomes" id="UP000179010">
    <property type="component" value="Unassembled WGS sequence"/>
</dbReference>
<dbReference type="AlphaFoldDB" id="A0A1F4PN74"/>
<name>A0A1F4PN74_UNCK3</name>
<comment type="caution">
    <text evidence="1">The sequence shown here is derived from an EMBL/GenBank/DDBJ whole genome shotgun (WGS) entry which is preliminary data.</text>
</comment>
<dbReference type="EMBL" id="METE01000010">
    <property type="protein sequence ID" value="OGB85131.1"/>
    <property type="molecule type" value="Genomic_DNA"/>
</dbReference>
<organism evidence="1 2">
    <name type="scientific">candidate division Kazan bacterium RIFCSPLOWO2_01_FULL_48_13</name>
    <dbReference type="NCBI Taxonomy" id="1798539"/>
    <lineage>
        <taxon>Bacteria</taxon>
        <taxon>Bacteria division Kazan-3B-28</taxon>
    </lineage>
</organism>
<accession>A0A1F4PN74</accession>
<sequence length="318" mass="36879">MSWHKLVNKVGSSLALVLWLMAERPLPDDGLGMNFRALWYALLLVHKETWGNQIRDQILSLLSRQAEGFDECKRVSHMAAAGSRVFDRAIAEMMAKADDFSKLTDIYNTVFETFGEEDKRIPVILKLMADLPNRDFKVTTEILKRTADEKISAKLRGELQLELRNFDELHNIIHLLPDNHPVAKEALIQASQLAETFDELRLLVHLGNADIKTDTLARMSRRSDVDLNGILNLFGYSNWKSDEECVNFIVQWIDQRTKEFSEWQPLSQHNYPTKLKKHILDKMLELADTLEDLRQCLQAYYSTSVYRDQVIQRMLEMI</sequence>
<evidence type="ECO:0000313" key="1">
    <source>
        <dbReference type="EMBL" id="OGB85131.1"/>
    </source>
</evidence>